<proteinExistence type="predicted"/>
<reference evidence="2 3" key="1">
    <citation type="submission" date="2013-11" db="EMBL/GenBank/DDBJ databases">
        <title>Genome sequencing of Stegodyphus mimosarum.</title>
        <authorList>
            <person name="Bechsgaard J."/>
        </authorList>
    </citation>
    <scope>NUCLEOTIDE SEQUENCE [LARGE SCALE GENOMIC DNA]</scope>
</reference>
<keyword evidence="1" id="KW-0472">Membrane</keyword>
<sequence>MSTLNIASRILNICCYTTFKIFAILLLNCIWLSRKKIMFNNKDKKTKRSELAGLNVTAVW</sequence>
<dbReference type="EMBL" id="KK115837">
    <property type="protein sequence ID" value="KFM66143.1"/>
    <property type="molecule type" value="Genomic_DNA"/>
</dbReference>
<keyword evidence="1" id="KW-0812">Transmembrane</keyword>
<feature type="non-terminal residue" evidence="2">
    <location>
        <position position="60"/>
    </location>
</feature>
<dbReference type="AlphaFoldDB" id="A0A087TM04"/>
<evidence type="ECO:0000256" key="1">
    <source>
        <dbReference type="SAM" id="Phobius"/>
    </source>
</evidence>
<organism evidence="2 3">
    <name type="scientific">Stegodyphus mimosarum</name>
    <name type="common">African social velvet spider</name>
    <dbReference type="NCBI Taxonomy" id="407821"/>
    <lineage>
        <taxon>Eukaryota</taxon>
        <taxon>Metazoa</taxon>
        <taxon>Ecdysozoa</taxon>
        <taxon>Arthropoda</taxon>
        <taxon>Chelicerata</taxon>
        <taxon>Arachnida</taxon>
        <taxon>Araneae</taxon>
        <taxon>Araneomorphae</taxon>
        <taxon>Entelegynae</taxon>
        <taxon>Eresoidea</taxon>
        <taxon>Eresidae</taxon>
        <taxon>Stegodyphus</taxon>
    </lineage>
</organism>
<gene>
    <name evidence="2" type="ORF">X975_21144</name>
</gene>
<accession>A0A087TM04</accession>
<keyword evidence="3" id="KW-1185">Reference proteome</keyword>
<evidence type="ECO:0000313" key="3">
    <source>
        <dbReference type="Proteomes" id="UP000054359"/>
    </source>
</evidence>
<protein>
    <submittedName>
        <fullName evidence="2">Uncharacterized protein</fullName>
    </submittedName>
</protein>
<dbReference type="Proteomes" id="UP000054359">
    <property type="component" value="Unassembled WGS sequence"/>
</dbReference>
<keyword evidence="1" id="KW-1133">Transmembrane helix</keyword>
<name>A0A087TM04_STEMI</name>
<evidence type="ECO:0000313" key="2">
    <source>
        <dbReference type="EMBL" id="KFM66143.1"/>
    </source>
</evidence>
<feature type="transmembrane region" description="Helical" evidence="1">
    <location>
        <begin position="6"/>
        <end position="32"/>
    </location>
</feature>